<feature type="transmembrane region" description="Helical" evidence="7">
    <location>
        <begin position="197"/>
        <end position="220"/>
    </location>
</feature>
<keyword evidence="2 7" id="KW-0813">Transport</keyword>
<keyword evidence="3" id="KW-1003">Cell membrane</keyword>
<evidence type="ECO:0000256" key="1">
    <source>
        <dbReference type="ARBA" id="ARBA00004651"/>
    </source>
</evidence>
<sequence length="280" mass="32098">MSWAMKLRKNQPFFQIFLWAYAIISVYPLIWMIFYSLKNNNEIFVTNPFGFPTHLRFENYVEAWTRFNVPVYFFNSMLVSVLTVVGTITLAVMFSYACARMFWKFRETARTYVIIGLFVPIQVIIIPLAILVRDFHLSNTLAALIVPYIAFNLSFSTLVFYGFFRTIPIELEESACIDGASIYQTFRRIILPIVKPAIATMIIFVFLNAWNEFTIALMLITKESLKTLPLGLLFFQGQFTTDWGAMGAAMTIASLPTVLLYMFFSRQVENALTVGSAVKG</sequence>
<evidence type="ECO:0000313" key="9">
    <source>
        <dbReference type="EMBL" id="QGQ99015.1"/>
    </source>
</evidence>
<dbReference type="EMBL" id="CP034235">
    <property type="protein sequence ID" value="QGQ99015.1"/>
    <property type="molecule type" value="Genomic_DNA"/>
</dbReference>
<dbReference type="Proteomes" id="UP000426246">
    <property type="component" value="Chromosome"/>
</dbReference>
<dbReference type="PANTHER" id="PTHR43744:SF8">
    <property type="entry name" value="SN-GLYCEROL-3-PHOSPHATE TRANSPORT SYSTEM PERMEASE PROTEIN UGPE"/>
    <property type="match status" value="1"/>
</dbReference>
<feature type="transmembrane region" description="Helical" evidence="7">
    <location>
        <begin position="12"/>
        <end position="34"/>
    </location>
</feature>
<accession>A0A6B8RTW4</accession>
<dbReference type="Pfam" id="PF00528">
    <property type="entry name" value="BPD_transp_1"/>
    <property type="match status" value="1"/>
</dbReference>
<dbReference type="Gene3D" id="1.10.3720.10">
    <property type="entry name" value="MetI-like"/>
    <property type="match status" value="1"/>
</dbReference>
<reference evidence="10" key="1">
    <citation type="submission" date="2018-11" db="EMBL/GenBank/DDBJ databases">
        <title>Complete genome sequence of Paenibacillus sp. ML311-T8.</title>
        <authorList>
            <person name="Nam Y.-D."/>
            <person name="Kang J."/>
            <person name="Chung W.-H."/>
            <person name="Park Y.S."/>
        </authorList>
    </citation>
    <scope>NUCLEOTIDE SEQUENCE [LARGE SCALE GENOMIC DNA]</scope>
    <source>
        <strain evidence="10">ML311-T8</strain>
    </source>
</reference>
<dbReference type="GO" id="GO:0055085">
    <property type="term" value="P:transmembrane transport"/>
    <property type="evidence" value="ECO:0007669"/>
    <property type="project" value="InterPro"/>
</dbReference>
<dbReference type="PROSITE" id="PS50928">
    <property type="entry name" value="ABC_TM1"/>
    <property type="match status" value="1"/>
</dbReference>
<name>A0A6B8RTW4_9BACL</name>
<evidence type="ECO:0000256" key="3">
    <source>
        <dbReference type="ARBA" id="ARBA00022475"/>
    </source>
</evidence>
<dbReference type="KEGG" id="ppsc:EHS13_31140"/>
<keyword evidence="5 7" id="KW-1133">Transmembrane helix</keyword>
<dbReference type="InterPro" id="IPR035906">
    <property type="entry name" value="MetI-like_sf"/>
</dbReference>
<dbReference type="SUPFAM" id="SSF161098">
    <property type="entry name" value="MetI-like"/>
    <property type="match status" value="1"/>
</dbReference>
<keyword evidence="4 7" id="KW-0812">Transmembrane</keyword>
<organism evidence="9 10">
    <name type="scientific">Paenibacillus psychroresistens</name>
    <dbReference type="NCBI Taxonomy" id="1778678"/>
    <lineage>
        <taxon>Bacteria</taxon>
        <taxon>Bacillati</taxon>
        <taxon>Bacillota</taxon>
        <taxon>Bacilli</taxon>
        <taxon>Bacillales</taxon>
        <taxon>Paenibacillaceae</taxon>
        <taxon>Paenibacillus</taxon>
    </lineage>
</organism>
<proteinExistence type="inferred from homology"/>
<evidence type="ECO:0000256" key="7">
    <source>
        <dbReference type="RuleBase" id="RU363032"/>
    </source>
</evidence>
<dbReference type="AlphaFoldDB" id="A0A6B8RTW4"/>
<evidence type="ECO:0000256" key="2">
    <source>
        <dbReference type="ARBA" id="ARBA00022448"/>
    </source>
</evidence>
<dbReference type="GO" id="GO:0005886">
    <property type="term" value="C:plasma membrane"/>
    <property type="evidence" value="ECO:0007669"/>
    <property type="project" value="UniProtKB-SubCell"/>
</dbReference>
<evidence type="ECO:0000256" key="6">
    <source>
        <dbReference type="ARBA" id="ARBA00023136"/>
    </source>
</evidence>
<dbReference type="PANTHER" id="PTHR43744">
    <property type="entry name" value="ABC TRANSPORTER PERMEASE PROTEIN MG189-RELATED-RELATED"/>
    <property type="match status" value="1"/>
</dbReference>
<dbReference type="OrthoDB" id="187395at2"/>
<evidence type="ECO:0000259" key="8">
    <source>
        <dbReference type="PROSITE" id="PS50928"/>
    </source>
</evidence>
<comment type="similarity">
    <text evidence="7">Belongs to the binding-protein-dependent transport system permease family.</text>
</comment>
<dbReference type="InterPro" id="IPR000515">
    <property type="entry name" value="MetI-like"/>
</dbReference>
<gene>
    <name evidence="9" type="ORF">EHS13_31140</name>
</gene>
<feature type="domain" description="ABC transmembrane type-1" evidence="8">
    <location>
        <begin position="73"/>
        <end position="264"/>
    </location>
</feature>
<evidence type="ECO:0000256" key="4">
    <source>
        <dbReference type="ARBA" id="ARBA00022692"/>
    </source>
</evidence>
<keyword evidence="10" id="KW-1185">Reference proteome</keyword>
<feature type="transmembrane region" description="Helical" evidence="7">
    <location>
        <begin position="243"/>
        <end position="264"/>
    </location>
</feature>
<evidence type="ECO:0000313" key="10">
    <source>
        <dbReference type="Proteomes" id="UP000426246"/>
    </source>
</evidence>
<comment type="subcellular location">
    <subcellularLocation>
        <location evidence="1 7">Cell membrane</location>
        <topology evidence="1 7">Multi-pass membrane protein</topology>
    </subcellularLocation>
</comment>
<feature type="transmembrane region" description="Helical" evidence="7">
    <location>
        <begin position="111"/>
        <end position="132"/>
    </location>
</feature>
<evidence type="ECO:0000256" key="5">
    <source>
        <dbReference type="ARBA" id="ARBA00022989"/>
    </source>
</evidence>
<protein>
    <submittedName>
        <fullName evidence="9">Carbohydrate ABC transporter permease</fullName>
    </submittedName>
</protein>
<dbReference type="CDD" id="cd06261">
    <property type="entry name" value="TM_PBP2"/>
    <property type="match status" value="1"/>
</dbReference>
<feature type="transmembrane region" description="Helical" evidence="7">
    <location>
        <begin position="144"/>
        <end position="164"/>
    </location>
</feature>
<feature type="transmembrane region" description="Helical" evidence="7">
    <location>
        <begin position="72"/>
        <end position="99"/>
    </location>
</feature>
<keyword evidence="6 7" id="KW-0472">Membrane</keyword>